<keyword evidence="7" id="KW-0472">Membrane</keyword>
<evidence type="ECO:0000256" key="2">
    <source>
        <dbReference type="ARBA" id="ARBA00007647"/>
    </source>
</evidence>
<dbReference type="EC" id="2.4.1.-" evidence="8"/>
<name>A0AAD3T1C5_NEPGR</name>
<protein>
    <recommendedName>
        <fullName evidence="8">Glycosyltransferase family 92 protein</fullName>
        <ecNumber evidence="8">2.4.1.-</ecNumber>
    </recommendedName>
</protein>
<dbReference type="EMBL" id="BSYO01000022">
    <property type="protein sequence ID" value="GMH20827.1"/>
    <property type="molecule type" value="Genomic_DNA"/>
</dbReference>
<evidence type="ECO:0000313" key="9">
    <source>
        <dbReference type="EMBL" id="GMH20827.1"/>
    </source>
</evidence>
<organism evidence="9 10">
    <name type="scientific">Nepenthes gracilis</name>
    <name type="common">Slender pitcher plant</name>
    <dbReference type="NCBI Taxonomy" id="150966"/>
    <lineage>
        <taxon>Eukaryota</taxon>
        <taxon>Viridiplantae</taxon>
        <taxon>Streptophyta</taxon>
        <taxon>Embryophyta</taxon>
        <taxon>Tracheophyta</taxon>
        <taxon>Spermatophyta</taxon>
        <taxon>Magnoliopsida</taxon>
        <taxon>eudicotyledons</taxon>
        <taxon>Gunneridae</taxon>
        <taxon>Pentapetalae</taxon>
        <taxon>Caryophyllales</taxon>
        <taxon>Nepenthaceae</taxon>
        <taxon>Nepenthes</taxon>
    </lineage>
</organism>
<keyword evidence="4 8" id="KW-0808">Transferase</keyword>
<evidence type="ECO:0000256" key="1">
    <source>
        <dbReference type="ARBA" id="ARBA00004167"/>
    </source>
</evidence>
<keyword evidence="6" id="KW-1133">Transmembrane helix</keyword>
<dbReference type="GO" id="GO:0005737">
    <property type="term" value="C:cytoplasm"/>
    <property type="evidence" value="ECO:0007669"/>
    <property type="project" value="TreeGrafter"/>
</dbReference>
<comment type="subcellular location">
    <subcellularLocation>
        <location evidence="1">Membrane</location>
        <topology evidence="1">Single-pass membrane protein</topology>
    </subcellularLocation>
</comment>
<evidence type="ECO:0000313" key="10">
    <source>
        <dbReference type="Proteomes" id="UP001279734"/>
    </source>
</evidence>
<sequence length="509" mass="57862">MRKEAPPSAAVGKIFLCFETKPLVATVLAITLVMVIWNLQPYYENLLSSTCRRSSSSSPTTTSNSINFLNNTAALTRLADGDKKLSIATASIKRRTNNNNNNNNRNNANLNKRLFSAYGNAASLFVKMGAYRGGPATFVVVGLASKPIHVYGRPWYKCEWVSNNGSATRAKAYKILPDWGYGRVYTVVVVNCSFPSGNPNSDNSGGKLLLYAYYGPSPRKYEKFTAMEEAPGSYNESKFSPPYPYDYIYCGSSLYGNLSAARIREWIAYHAWFFGPRSHFVFHDAGGVSVDVKAVLEPWVAAGRVTVQDIKDQEQFDGYYYNQFLVVNDCLHRYRFAANWTFYFDVDEYIYLPNGSTLESVLNEFSDFTQFTIEQNAMSSVLCLNDSAHDYSREWGFEKLLFRDSRMNIRRDRKYAIQAKNAYATGVHMSENVKGKTLHKTETKIRYYHYHNSITVHGEPCRVFLPASSKNTVTWFDKLPYVYDDNMKKLAPTIKQFERQTLGNYQPPS</sequence>
<accession>A0AAD3T1C5</accession>
<dbReference type="AlphaFoldDB" id="A0AAD3T1C5"/>
<keyword evidence="3 8" id="KW-0328">Glycosyltransferase</keyword>
<proteinExistence type="inferred from homology"/>
<comment type="caution">
    <text evidence="9">The sequence shown here is derived from an EMBL/GenBank/DDBJ whole genome shotgun (WGS) entry which is preliminary data.</text>
</comment>
<keyword evidence="5" id="KW-0812">Transmembrane</keyword>
<dbReference type="Pfam" id="PF01697">
    <property type="entry name" value="Glyco_transf_92"/>
    <property type="match status" value="1"/>
</dbReference>
<evidence type="ECO:0000256" key="4">
    <source>
        <dbReference type="ARBA" id="ARBA00022679"/>
    </source>
</evidence>
<comment type="similarity">
    <text evidence="2 8">Belongs to the glycosyltransferase 92 family.</text>
</comment>
<keyword evidence="10" id="KW-1185">Reference proteome</keyword>
<dbReference type="GO" id="GO:0016020">
    <property type="term" value="C:membrane"/>
    <property type="evidence" value="ECO:0007669"/>
    <property type="project" value="UniProtKB-SubCell"/>
</dbReference>
<dbReference type="Proteomes" id="UP001279734">
    <property type="component" value="Unassembled WGS sequence"/>
</dbReference>
<dbReference type="InterPro" id="IPR008166">
    <property type="entry name" value="Glyco_transf_92"/>
</dbReference>
<dbReference type="PANTHER" id="PTHR21461:SF56">
    <property type="entry name" value="GALACTAN BETA-1,4-GALACTOSYLTRANSFERASE GALS1"/>
    <property type="match status" value="1"/>
</dbReference>
<gene>
    <name evidence="9" type="ORF">Nepgr_022669</name>
</gene>
<evidence type="ECO:0000256" key="7">
    <source>
        <dbReference type="ARBA" id="ARBA00023136"/>
    </source>
</evidence>
<reference evidence="9" key="1">
    <citation type="submission" date="2023-05" db="EMBL/GenBank/DDBJ databases">
        <title>Nepenthes gracilis genome sequencing.</title>
        <authorList>
            <person name="Fukushima K."/>
        </authorList>
    </citation>
    <scope>NUCLEOTIDE SEQUENCE</scope>
    <source>
        <strain evidence="9">SING2019-196</strain>
    </source>
</reference>
<evidence type="ECO:0000256" key="6">
    <source>
        <dbReference type="ARBA" id="ARBA00022989"/>
    </source>
</evidence>
<evidence type="ECO:0000256" key="8">
    <source>
        <dbReference type="RuleBase" id="RU366017"/>
    </source>
</evidence>
<evidence type="ECO:0000256" key="5">
    <source>
        <dbReference type="ARBA" id="ARBA00022692"/>
    </source>
</evidence>
<dbReference type="GO" id="GO:0016757">
    <property type="term" value="F:glycosyltransferase activity"/>
    <property type="evidence" value="ECO:0007669"/>
    <property type="project" value="UniProtKB-UniRule"/>
</dbReference>
<dbReference type="PANTHER" id="PTHR21461">
    <property type="entry name" value="GLYCOSYLTRANSFERASE FAMILY 92 PROTEIN"/>
    <property type="match status" value="1"/>
</dbReference>
<evidence type="ECO:0000256" key="3">
    <source>
        <dbReference type="ARBA" id="ARBA00022676"/>
    </source>
</evidence>